<comment type="caution">
    <text evidence="2">The sequence shown here is derived from an EMBL/GenBank/DDBJ whole genome shotgun (WGS) entry which is preliminary data.</text>
</comment>
<evidence type="ECO:0000256" key="1">
    <source>
        <dbReference type="SAM" id="MobiDB-lite"/>
    </source>
</evidence>
<dbReference type="EMBL" id="AMBO01000385">
    <property type="protein sequence ID" value="EKC98639.1"/>
    <property type="molecule type" value="Genomic_DNA"/>
</dbReference>
<reference evidence="2 3" key="1">
    <citation type="journal article" date="2012" name="Eukaryot. Cell">
        <title>Genome sequence of the Trichosporon asahii environmental strain CBS 8904.</title>
        <authorList>
            <person name="Yang R.Y."/>
            <person name="Li H.T."/>
            <person name="Zhu H."/>
            <person name="Zhou G.P."/>
            <person name="Wang M."/>
            <person name="Wang L."/>
        </authorList>
    </citation>
    <scope>NUCLEOTIDE SEQUENCE [LARGE SCALE GENOMIC DNA]</scope>
    <source>
        <strain evidence="2 3">CBS 8904</strain>
    </source>
</reference>
<feature type="region of interest" description="Disordered" evidence="1">
    <location>
        <begin position="199"/>
        <end position="218"/>
    </location>
</feature>
<evidence type="ECO:0000313" key="2">
    <source>
        <dbReference type="EMBL" id="EKC98639.1"/>
    </source>
</evidence>
<feature type="compositionally biased region" description="Basic and acidic residues" evidence="1">
    <location>
        <begin position="205"/>
        <end position="218"/>
    </location>
</feature>
<dbReference type="InParanoid" id="K1V3X6"/>
<keyword evidence="3" id="KW-1185">Reference proteome</keyword>
<dbReference type="HOGENOM" id="CLU_906699_0_0_1"/>
<protein>
    <submittedName>
        <fullName evidence="2">Uncharacterized protein</fullName>
    </submittedName>
</protein>
<feature type="region of interest" description="Disordered" evidence="1">
    <location>
        <begin position="31"/>
        <end position="50"/>
    </location>
</feature>
<organism evidence="2 3">
    <name type="scientific">Trichosporon asahii var. asahii (strain CBS 8904)</name>
    <name type="common">Yeast</name>
    <dbReference type="NCBI Taxonomy" id="1220162"/>
    <lineage>
        <taxon>Eukaryota</taxon>
        <taxon>Fungi</taxon>
        <taxon>Dikarya</taxon>
        <taxon>Basidiomycota</taxon>
        <taxon>Agaricomycotina</taxon>
        <taxon>Tremellomycetes</taxon>
        <taxon>Trichosporonales</taxon>
        <taxon>Trichosporonaceae</taxon>
        <taxon>Trichosporon</taxon>
    </lineage>
</organism>
<accession>K1V3X6</accession>
<proteinExistence type="predicted"/>
<evidence type="ECO:0000313" key="3">
    <source>
        <dbReference type="Proteomes" id="UP000006757"/>
    </source>
</evidence>
<gene>
    <name evidence="2" type="ORF">A1Q2_07061</name>
</gene>
<name>K1V3X6_TRIAC</name>
<sequence length="307" mass="33353">MADIRAMSVIKRCLSTAGTAGAASRAAAAVAATSSVPTPRPPPSSSSRPSALLEAYVNQPPPPAPKPDEAWKCDLFSTMAFSPQRECAVTKAHLPNAFMVSFRAGEGDEANIVFPDRLEHPNRESADESMHPEATRMVEEGVLERTLQEAILLAEALAGDAGQRHILSLSEVQRKGPLIQGTEDGKVVAIVDLRSSFEEPTALGPDKDRKPTPLRTEDLSSLATRGMLKRRSGVPGIPLFRLREAAYGEPCERVEELERLLRSVKDEDVLVLQAPRSGDPLAIPLAVALWRRLLFTGQGWKRSTKPR</sequence>
<dbReference type="Proteomes" id="UP000006757">
    <property type="component" value="Unassembled WGS sequence"/>
</dbReference>
<dbReference type="AlphaFoldDB" id="K1V3X6"/>